<dbReference type="CDD" id="cd02440">
    <property type="entry name" value="AdoMet_MTases"/>
    <property type="match status" value="1"/>
</dbReference>
<sequence>MDEVSRTTTVYESHADAYAEKYRSESIAARFGDEFYEALSGERVLDVGCGPGSDTQTFSDDGFDVTGFDLTASFVEKAAADVPAASFARGDMRRLPFADGTFDGVWSCASFLHVPREDAPETLREFRRVLVDDGTLYLSLKHGDESGFDAAGRYFERYRPEEIRSLLDEAGFGTVSIDREDEKWIQALASV</sequence>
<proteinExistence type="predicted"/>
<keyword evidence="1 4" id="KW-0489">Methyltransferase</keyword>
<organism evidence="4 5">
    <name type="scientific">Haloferax larsenii</name>
    <dbReference type="NCBI Taxonomy" id="302484"/>
    <lineage>
        <taxon>Archaea</taxon>
        <taxon>Methanobacteriati</taxon>
        <taxon>Methanobacteriota</taxon>
        <taxon>Stenosarchaea group</taxon>
        <taxon>Halobacteria</taxon>
        <taxon>Halobacteriales</taxon>
        <taxon>Haloferacaceae</taxon>
        <taxon>Haloferax</taxon>
    </lineage>
</organism>
<evidence type="ECO:0000256" key="2">
    <source>
        <dbReference type="ARBA" id="ARBA00022679"/>
    </source>
</evidence>
<dbReference type="GO" id="GO:0032259">
    <property type="term" value="P:methylation"/>
    <property type="evidence" value="ECO:0007669"/>
    <property type="project" value="UniProtKB-KW"/>
</dbReference>
<keyword evidence="2 4" id="KW-0808">Transferase</keyword>
<feature type="domain" description="Methyltransferase" evidence="3">
    <location>
        <begin position="44"/>
        <end position="134"/>
    </location>
</feature>
<evidence type="ECO:0000259" key="3">
    <source>
        <dbReference type="Pfam" id="PF13649"/>
    </source>
</evidence>
<dbReference type="Gene3D" id="3.40.50.150">
    <property type="entry name" value="Vaccinia Virus protein VP39"/>
    <property type="match status" value="1"/>
</dbReference>
<reference evidence="4 5" key="1">
    <citation type="submission" date="2016-10" db="EMBL/GenBank/DDBJ databases">
        <authorList>
            <person name="de Groot N.N."/>
        </authorList>
    </citation>
    <scope>NUCLEOTIDE SEQUENCE [LARGE SCALE GENOMIC DNA]</scope>
    <source>
        <strain evidence="4 5">CDM_5</strain>
    </source>
</reference>
<evidence type="ECO:0000256" key="1">
    <source>
        <dbReference type="ARBA" id="ARBA00022603"/>
    </source>
</evidence>
<dbReference type="SUPFAM" id="SSF53335">
    <property type="entry name" value="S-adenosyl-L-methionine-dependent methyltransferases"/>
    <property type="match status" value="1"/>
</dbReference>
<gene>
    <name evidence="4" type="ORF">SAMN04488691_101150</name>
</gene>
<protein>
    <submittedName>
        <fullName evidence="4">Methyltransferase domain-containing protein</fullName>
    </submittedName>
</protein>
<accession>A0A1H7G4H4</accession>
<name>A0A1H7G4H4_HALLR</name>
<dbReference type="PANTHER" id="PTHR43861:SF1">
    <property type="entry name" value="TRANS-ACONITATE 2-METHYLTRANSFERASE"/>
    <property type="match status" value="1"/>
</dbReference>
<evidence type="ECO:0000313" key="4">
    <source>
        <dbReference type="EMBL" id="SEK30625.1"/>
    </source>
</evidence>
<evidence type="ECO:0000313" key="5">
    <source>
        <dbReference type="Proteomes" id="UP000183894"/>
    </source>
</evidence>
<dbReference type="AlphaFoldDB" id="A0A1H7G4H4"/>
<dbReference type="Proteomes" id="UP000183894">
    <property type="component" value="Unassembled WGS sequence"/>
</dbReference>
<dbReference type="PANTHER" id="PTHR43861">
    <property type="entry name" value="TRANS-ACONITATE 2-METHYLTRANSFERASE-RELATED"/>
    <property type="match status" value="1"/>
</dbReference>
<dbReference type="InterPro" id="IPR029063">
    <property type="entry name" value="SAM-dependent_MTases_sf"/>
</dbReference>
<dbReference type="Pfam" id="PF13649">
    <property type="entry name" value="Methyltransf_25"/>
    <property type="match status" value="1"/>
</dbReference>
<dbReference type="GO" id="GO:0008168">
    <property type="term" value="F:methyltransferase activity"/>
    <property type="evidence" value="ECO:0007669"/>
    <property type="project" value="UniProtKB-KW"/>
</dbReference>
<dbReference type="EMBL" id="FOAD01000001">
    <property type="protein sequence ID" value="SEK30625.1"/>
    <property type="molecule type" value="Genomic_DNA"/>
</dbReference>
<dbReference type="InterPro" id="IPR041698">
    <property type="entry name" value="Methyltransf_25"/>
</dbReference>
<dbReference type="OrthoDB" id="8915at2157"/>
<dbReference type="RefSeq" id="WP_074791221.1">
    <property type="nucleotide sequence ID" value="NZ_FOAD01000001.1"/>
</dbReference>